<dbReference type="OrthoDB" id="1743261at2759"/>
<feature type="region of interest" description="Disordered" evidence="6">
    <location>
        <begin position="37"/>
        <end position="65"/>
    </location>
</feature>
<dbReference type="Pfam" id="PF02319">
    <property type="entry name" value="WHD_E2F_TDP"/>
    <property type="match status" value="1"/>
</dbReference>
<comment type="similarity">
    <text evidence="1 5">Belongs to the E2F/DP family.</text>
</comment>
<dbReference type="InterPro" id="IPR036388">
    <property type="entry name" value="WH-like_DNA-bd_sf"/>
</dbReference>
<dbReference type="InterPro" id="IPR003316">
    <property type="entry name" value="E2F_WHTH_DNA-bd_dom"/>
</dbReference>
<dbReference type="STRING" id="29172.A0A0D8XKP3"/>
<dbReference type="Gene3D" id="1.10.10.10">
    <property type="entry name" value="Winged helix-like DNA-binding domain superfamily/Winged helix DNA-binding domain"/>
    <property type="match status" value="1"/>
</dbReference>
<evidence type="ECO:0000256" key="1">
    <source>
        <dbReference type="ARBA" id="ARBA00010940"/>
    </source>
</evidence>
<dbReference type="InterPro" id="IPR015633">
    <property type="entry name" value="E2F"/>
</dbReference>
<dbReference type="PANTHER" id="PTHR12081:SF18">
    <property type="entry name" value="TRANSCRIPTION FACTOR E2F2-RELATED"/>
    <property type="match status" value="1"/>
</dbReference>
<dbReference type="InterPro" id="IPR036390">
    <property type="entry name" value="WH_DNA-bd_sf"/>
</dbReference>
<dbReference type="AlphaFoldDB" id="A0A0D8XKP3"/>
<evidence type="ECO:0000259" key="7">
    <source>
        <dbReference type="SMART" id="SM01372"/>
    </source>
</evidence>
<dbReference type="GO" id="GO:0000981">
    <property type="term" value="F:DNA-binding transcription factor activity, RNA polymerase II-specific"/>
    <property type="evidence" value="ECO:0007669"/>
    <property type="project" value="TreeGrafter"/>
</dbReference>
<evidence type="ECO:0000256" key="5">
    <source>
        <dbReference type="RuleBase" id="RU003796"/>
    </source>
</evidence>
<accession>A0A0D8XKP3</accession>
<evidence type="ECO:0000313" key="9">
    <source>
        <dbReference type="Proteomes" id="UP000053766"/>
    </source>
</evidence>
<reference evidence="9" key="2">
    <citation type="journal article" date="2016" name="Sci. Rep.">
        <title>Dictyocaulus viviparus genome, variome and transcriptome elucidate lungworm biology and support future intervention.</title>
        <authorList>
            <person name="McNulty S.N."/>
            <person name="Strube C."/>
            <person name="Rosa B.A."/>
            <person name="Martin J.C."/>
            <person name="Tyagi R."/>
            <person name="Choi Y.J."/>
            <person name="Wang Q."/>
            <person name="Hallsworth Pepin K."/>
            <person name="Zhang X."/>
            <person name="Ozersky P."/>
            <person name="Wilson R.K."/>
            <person name="Sternberg P.W."/>
            <person name="Gasser R.B."/>
            <person name="Mitreva M."/>
        </authorList>
    </citation>
    <scope>NUCLEOTIDE SEQUENCE [LARGE SCALE GENOMIC DNA]</scope>
    <source>
        <strain evidence="9">HannoverDv2000</strain>
    </source>
</reference>
<keyword evidence="5" id="KW-0539">Nucleus</keyword>
<feature type="domain" description="E2F/DP family winged-helix DNA-binding" evidence="7">
    <location>
        <begin position="102"/>
        <end position="168"/>
    </location>
</feature>
<comment type="subcellular location">
    <subcellularLocation>
        <location evidence="5">Nucleus</location>
    </subcellularLocation>
</comment>
<dbReference type="EMBL" id="KN716422">
    <property type="protein sequence ID" value="KJH45173.1"/>
    <property type="molecule type" value="Genomic_DNA"/>
</dbReference>
<evidence type="ECO:0000256" key="6">
    <source>
        <dbReference type="SAM" id="MobiDB-lite"/>
    </source>
</evidence>
<keyword evidence="9" id="KW-1185">Reference proteome</keyword>
<dbReference type="SMART" id="SM01372">
    <property type="entry name" value="E2F_TDP"/>
    <property type="match status" value="1"/>
</dbReference>
<reference evidence="8 9" key="1">
    <citation type="submission" date="2013-11" db="EMBL/GenBank/DDBJ databases">
        <title>Draft genome of the bovine lungworm Dictyocaulus viviparus.</title>
        <authorList>
            <person name="Mitreva M."/>
        </authorList>
    </citation>
    <scope>NUCLEOTIDE SEQUENCE [LARGE SCALE GENOMIC DNA]</scope>
    <source>
        <strain evidence="8 9">HannoverDv2000</strain>
    </source>
</reference>
<proteinExistence type="inferred from homology"/>
<feature type="compositionally biased region" description="Basic and acidic residues" evidence="6">
    <location>
        <begin position="43"/>
        <end position="53"/>
    </location>
</feature>
<dbReference type="GO" id="GO:0000978">
    <property type="term" value="F:RNA polymerase II cis-regulatory region sequence-specific DNA binding"/>
    <property type="evidence" value="ECO:0007669"/>
    <property type="project" value="InterPro"/>
</dbReference>
<dbReference type="PANTHER" id="PTHR12081">
    <property type="entry name" value="TRANSCRIPTION FACTOR E2F"/>
    <property type="match status" value="1"/>
</dbReference>
<keyword evidence="4 5" id="KW-0804">Transcription</keyword>
<evidence type="ECO:0000256" key="3">
    <source>
        <dbReference type="ARBA" id="ARBA00023125"/>
    </source>
</evidence>
<evidence type="ECO:0000313" key="8">
    <source>
        <dbReference type="EMBL" id="KJH45173.1"/>
    </source>
</evidence>
<dbReference type="FunFam" id="1.10.10.10:FF:000008">
    <property type="entry name" value="E2F transcription factor 1"/>
    <property type="match status" value="1"/>
</dbReference>
<protein>
    <submittedName>
        <fullName evidence="8">Transcription factor E2F/dimerization partner</fullName>
    </submittedName>
</protein>
<dbReference type="GO" id="GO:0090575">
    <property type="term" value="C:RNA polymerase II transcription regulator complex"/>
    <property type="evidence" value="ECO:0007669"/>
    <property type="project" value="TreeGrafter"/>
</dbReference>
<gene>
    <name evidence="8" type="ORF">DICVIV_08787</name>
</gene>
<keyword evidence="2 5" id="KW-0805">Transcription regulation</keyword>
<dbReference type="Proteomes" id="UP000053766">
    <property type="component" value="Unassembled WGS sequence"/>
</dbReference>
<dbReference type="SUPFAM" id="SSF46785">
    <property type="entry name" value="Winged helix' DNA-binding domain"/>
    <property type="match status" value="1"/>
</dbReference>
<organism evidence="8 9">
    <name type="scientific">Dictyocaulus viviparus</name>
    <name type="common">Bovine lungworm</name>
    <dbReference type="NCBI Taxonomy" id="29172"/>
    <lineage>
        <taxon>Eukaryota</taxon>
        <taxon>Metazoa</taxon>
        <taxon>Ecdysozoa</taxon>
        <taxon>Nematoda</taxon>
        <taxon>Chromadorea</taxon>
        <taxon>Rhabditida</taxon>
        <taxon>Rhabditina</taxon>
        <taxon>Rhabditomorpha</taxon>
        <taxon>Strongyloidea</taxon>
        <taxon>Metastrongylidae</taxon>
        <taxon>Dictyocaulus</taxon>
    </lineage>
</organism>
<sequence length="242" mass="26767">MLHTFKLLNLPPQAFVVWEQIGAPTILVMSLLGPSGSGATQSVRREESTEKSSSHASNSNSVRTGNVVLNGQHQESEGSKAITEEYDGEVDDGIDQPQMGTRADKSLGLLTQRFIRLLECSEGGICDLNQAAEALNVRQKRRIYDITNVLEGIGLIEKKSKNIIQWKAGDLLKVDERDDEPEVISYLENLKAELAQLRDEESIYDDHIKWLQQLLIKAVSGGLQLELNIPILVFGIPMIASC</sequence>
<keyword evidence="3 5" id="KW-0238">DNA-binding</keyword>
<evidence type="ECO:0000256" key="4">
    <source>
        <dbReference type="ARBA" id="ARBA00023163"/>
    </source>
</evidence>
<name>A0A0D8XKP3_DICVI</name>
<evidence type="ECO:0000256" key="2">
    <source>
        <dbReference type="ARBA" id="ARBA00023015"/>
    </source>
</evidence>